<keyword evidence="2" id="KW-1185">Reference proteome</keyword>
<dbReference type="Gene3D" id="3.30.530.50">
    <property type="match status" value="1"/>
</dbReference>
<evidence type="ECO:0000313" key="2">
    <source>
        <dbReference type="Proteomes" id="UP001465153"/>
    </source>
</evidence>
<dbReference type="Gene3D" id="3.30.310.170">
    <property type="entry name" value="Outer membrane protein assembly factor BamC"/>
    <property type="match status" value="1"/>
</dbReference>
<dbReference type="EMBL" id="BAABWN010000001">
    <property type="protein sequence ID" value="GAA6166597.1"/>
    <property type="molecule type" value="Genomic_DNA"/>
</dbReference>
<proteinExistence type="predicted"/>
<gene>
    <name evidence="1" type="primary">bamC</name>
    <name evidence="1" type="ORF">NBRC116591_04070</name>
</gene>
<dbReference type="Proteomes" id="UP001465153">
    <property type="component" value="Unassembled WGS sequence"/>
</dbReference>
<dbReference type="PROSITE" id="PS51257">
    <property type="entry name" value="PROKAR_LIPOPROTEIN"/>
    <property type="match status" value="1"/>
</dbReference>
<name>A0ABQ0A4L0_9GAMM</name>
<dbReference type="InterPro" id="IPR042268">
    <property type="entry name" value="BamC_C"/>
</dbReference>
<sequence length="392" mass="44026">MNKSLSVVFFAGSFSFLTGCSALFGDEGYFKNRGDEYLKAEEIPQIDVDDSNEERFAEIYVVPDIEDSTYDYGKSFDTPRPIPLSSTLLEDTVKIQKLSGRQWVFITSSPSEIWPQVREFLGDRDLSVSYTDPTEGIIETSWLQFSDDRDHYDRYQIRIESGIQPDSAEIHILHHQTDANGQPDSKAIWPKASSVDSREAWMVDELSSTLASNLQRSSSSLLAQTIGGDYKVVLEESDSGEPVLKMKIDYLRAWASIAHALGKDGFYLWDRKSDLGIYYAHYETPKKKKSTWLGRGIRSVSNAISGKSSSDQPQTPYTIDQVVTHLPASDDLNTLLPSVVPSTEKLDDVPGYLVLISGDDRNVEVRVRNAYAEKIDPKDAKQLLSLVRNNLI</sequence>
<dbReference type="InterPro" id="IPR010653">
    <property type="entry name" value="NlpB/DapX"/>
</dbReference>
<comment type="caution">
    <text evidence="1">The sequence shown here is derived from an EMBL/GenBank/DDBJ whole genome shotgun (WGS) entry which is preliminary data.</text>
</comment>
<organism evidence="1 2">
    <name type="scientific">Sessilibacter corallicola</name>
    <dbReference type="NCBI Taxonomy" id="2904075"/>
    <lineage>
        <taxon>Bacteria</taxon>
        <taxon>Pseudomonadati</taxon>
        <taxon>Pseudomonadota</taxon>
        <taxon>Gammaproteobacteria</taxon>
        <taxon>Cellvibrionales</taxon>
        <taxon>Cellvibrionaceae</taxon>
        <taxon>Sessilibacter</taxon>
    </lineage>
</organism>
<accession>A0ABQ0A4L0</accession>
<dbReference type="RefSeq" id="WP_353301491.1">
    <property type="nucleotide sequence ID" value="NZ_BAABWN010000001.1"/>
</dbReference>
<reference evidence="1 2" key="1">
    <citation type="submission" date="2024-04" db="EMBL/GenBank/DDBJ databases">
        <title>Draft genome sequence of Sessilibacter corallicola NBRC 116591.</title>
        <authorList>
            <person name="Miyakawa T."/>
            <person name="Kusuya Y."/>
            <person name="Miura T."/>
        </authorList>
    </citation>
    <scope>NUCLEOTIDE SEQUENCE [LARGE SCALE GENOMIC DNA]</scope>
    <source>
        <strain evidence="1 2">KU-00831-HH</strain>
    </source>
</reference>
<evidence type="ECO:0000313" key="1">
    <source>
        <dbReference type="EMBL" id="GAA6166597.1"/>
    </source>
</evidence>
<protein>
    <submittedName>
        <fullName evidence="1">Outer membrane protein assembly factor BamC</fullName>
    </submittedName>
</protein>
<dbReference type="Pfam" id="PF06804">
    <property type="entry name" value="Lipoprotein_18"/>
    <property type="match status" value="1"/>
</dbReference>